<dbReference type="GO" id="GO:0080043">
    <property type="term" value="F:quercetin 3-O-glucosyltransferase activity"/>
    <property type="evidence" value="ECO:0007669"/>
    <property type="project" value="TreeGrafter"/>
</dbReference>
<organism evidence="2 3">
    <name type="scientific">Eragrostis curvula</name>
    <name type="common">weeping love grass</name>
    <dbReference type="NCBI Taxonomy" id="38414"/>
    <lineage>
        <taxon>Eukaryota</taxon>
        <taxon>Viridiplantae</taxon>
        <taxon>Streptophyta</taxon>
        <taxon>Embryophyta</taxon>
        <taxon>Tracheophyta</taxon>
        <taxon>Spermatophyta</taxon>
        <taxon>Magnoliopsida</taxon>
        <taxon>Liliopsida</taxon>
        <taxon>Poales</taxon>
        <taxon>Poaceae</taxon>
        <taxon>PACMAD clade</taxon>
        <taxon>Chloridoideae</taxon>
        <taxon>Eragrostideae</taxon>
        <taxon>Eragrostidinae</taxon>
        <taxon>Eragrostis</taxon>
    </lineage>
</organism>
<evidence type="ECO:0000313" key="2">
    <source>
        <dbReference type="EMBL" id="TVU39847.1"/>
    </source>
</evidence>
<dbReference type="PANTHER" id="PTHR11926">
    <property type="entry name" value="GLUCOSYL/GLUCURONOSYL TRANSFERASES"/>
    <property type="match status" value="1"/>
</dbReference>
<dbReference type="GO" id="GO:0080044">
    <property type="term" value="F:quercetin 7-O-glucosyltransferase activity"/>
    <property type="evidence" value="ECO:0007669"/>
    <property type="project" value="TreeGrafter"/>
</dbReference>
<dbReference type="SUPFAM" id="SSF53756">
    <property type="entry name" value="UDP-Glycosyltransferase/glycogen phosphorylase"/>
    <property type="match status" value="1"/>
</dbReference>
<protein>
    <submittedName>
        <fullName evidence="2">Uncharacterized protein</fullName>
    </submittedName>
</protein>
<name>A0A5J9VW53_9POAL</name>
<dbReference type="Proteomes" id="UP000324897">
    <property type="component" value="Chromosome 4"/>
</dbReference>
<evidence type="ECO:0000256" key="1">
    <source>
        <dbReference type="ARBA" id="ARBA00009995"/>
    </source>
</evidence>
<evidence type="ECO:0000313" key="3">
    <source>
        <dbReference type="Proteomes" id="UP000324897"/>
    </source>
</evidence>
<dbReference type="OrthoDB" id="5835829at2759"/>
<sequence length="257" mass="27555">MGSIGGTVTGVRRRRVLFFSLPYQGHINPMFQLAGLLHARGFAVTVHPTRHPVDYDFDSDDGRAQATLDRILAMNVACEAPFRERLAALLEEEEKDEVACLVADALLLTLMDVARGLGVPTLAASPASAASPLYTPRRCSAHALTSATFLVAASGDGELPDRRAVFFVLAVFLPQHPQEPAISATCFLLITDELPNDMYTTDLAGFESSHSRSLGGSMARSASSTLCRNESTGLTVKTSTCDRVRLHGVERVGGGRP</sequence>
<accession>A0A5J9VW53</accession>
<dbReference type="Gramene" id="TVU39847">
    <property type="protein sequence ID" value="TVU39847"/>
    <property type="gene ID" value="EJB05_13290"/>
</dbReference>
<keyword evidence="3" id="KW-1185">Reference proteome</keyword>
<dbReference type="Gene3D" id="3.40.50.2000">
    <property type="entry name" value="Glycogen Phosphorylase B"/>
    <property type="match status" value="1"/>
</dbReference>
<comment type="caution">
    <text evidence="2">The sequence shown here is derived from an EMBL/GenBank/DDBJ whole genome shotgun (WGS) entry which is preliminary data.</text>
</comment>
<dbReference type="EMBL" id="RWGY01000007">
    <property type="protein sequence ID" value="TVU39847.1"/>
    <property type="molecule type" value="Genomic_DNA"/>
</dbReference>
<gene>
    <name evidence="2" type="ORF">EJB05_13290</name>
</gene>
<comment type="similarity">
    <text evidence="1">Belongs to the UDP-glycosyltransferase family.</text>
</comment>
<dbReference type="PANTHER" id="PTHR11926:SF706">
    <property type="entry name" value="UDP-GLYCOSYLTRANSFERASE 76C1"/>
    <property type="match status" value="1"/>
</dbReference>
<dbReference type="AlphaFoldDB" id="A0A5J9VW53"/>
<proteinExistence type="inferred from homology"/>
<feature type="non-terminal residue" evidence="2">
    <location>
        <position position="1"/>
    </location>
</feature>
<reference evidence="2 3" key="1">
    <citation type="journal article" date="2019" name="Sci. Rep.">
        <title>A high-quality genome of Eragrostis curvula grass provides insights into Poaceae evolution and supports new strategies to enhance forage quality.</title>
        <authorList>
            <person name="Carballo J."/>
            <person name="Santos B.A.C.M."/>
            <person name="Zappacosta D."/>
            <person name="Garbus I."/>
            <person name="Selva J.P."/>
            <person name="Gallo C.A."/>
            <person name="Diaz A."/>
            <person name="Albertini E."/>
            <person name="Caccamo M."/>
            <person name="Echenique V."/>
        </authorList>
    </citation>
    <scope>NUCLEOTIDE SEQUENCE [LARGE SCALE GENOMIC DNA]</scope>
    <source>
        <strain evidence="3">cv. Victoria</strain>
        <tissue evidence="2">Leaf</tissue>
    </source>
</reference>